<dbReference type="EMBL" id="MU003496">
    <property type="protein sequence ID" value="KAF2475437.1"/>
    <property type="molecule type" value="Genomic_DNA"/>
</dbReference>
<protein>
    <submittedName>
        <fullName evidence="1">Uncharacterized protein</fullName>
    </submittedName>
</protein>
<accession>A0ACB6RA81</accession>
<proteinExistence type="predicted"/>
<evidence type="ECO:0000313" key="1">
    <source>
        <dbReference type="EMBL" id="KAF2475437.1"/>
    </source>
</evidence>
<dbReference type="Proteomes" id="UP000799755">
    <property type="component" value="Unassembled WGS sequence"/>
</dbReference>
<reference evidence="1" key="1">
    <citation type="journal article" date="2020" name="Stud. Mycol.">
        <title>101 Dothideomycetes genomes: a test case for predicting lifestyles and emergence of pathogens.</title>
        <authorList>
            <person name="Haridas S."/>
            <person name="Albert R."/>
            <person name="Binder M."/>
            <person name="Bloem J."/>
            <person name="Labutti K."/>
            <person name="Salamov A."/>
            <person name="Andreopoulos B."/>
            <person name="Baker S."/>
            <person name="Barry K."/>
            <person name="Bills G."/>
            <person name="Bluhm B."/>
            <person name="Cannon C."/>
            <person name="Castanera R."/>
            <person name="Culley D."/>
            <person name="Daum C."/>
            <person name="Ezra D."/>
            <person name="Gonzalez J."/>
            <person name="Henrissat B."/>
            <person name="Kuo A."/>
            <person name="Liang C."/>
            <person name="Lipzen A."/>
            <person name="Lutzoni F."/>
            <person name="Magnuson J."/>
            <person name="Mondo S."/>
            <person name="Nolan M."/>
            <person name="Ohm R."/>
            <person name="Pangilinan J."/>
            <person name="Park H.-J."/>
            <person name="Ramirez L."/>
            <person name="Alfaro M."/>
            <person name="Sun H."/>
            <person name="Tritt A."/>
            <person name="Yoshinaga Y."/>
            <person name="Zwiers L.-H."/>
            <person name="Turgeon B."/>
            <person name="Goodwin S."/>
            <person name="Spatafora J."/>
            <person name="Crous P."/>
            <person name="Grigoriev I."/>
        </authorList>
    </citation>
    <scope>NUCLEOTIDE SEQUENCE</scope>
    <source>
        <strain evidence="1">ATCC 200398</strain>
    </source>
</reference>
<organism evidence="1 2">
    <name type="scientific">Lindgomyces ingoldianus</name>
    <dbReference type="NCBI Taxonomy" id="673940"/>
    <lineage>
        <taxon>Eukaryota</taxon>
        <taxon>Fungi</taxon>
        <taxon>Dikarya</taxon>
        <taxon>Ascomycota</taxon>
        <taxon>Pezizomycotina</taxon>
        <taxon>Dothideomycetes</taxon>
        <taxon>Pleosporomycetidae</taxon>
        <taxon>Pleosporales</taxon>
        <taxon>Lindgomycetaceae</taxon>
        <taxon>Lindgomyces</taxon>
    </lineage>
</organism>
<sequence>MDNLSITEQNQLKQLLERKLQGIPFGHVDITLEDIANLSLKALQLPNIPPDIQLDYFLRNRSTMLQHFDLPHKSITEQSLTLTRAIFFYRLSERHQFCRYHDPMRWNTLLFITLLTVSPSSFRTLSAKEFAISYLFAVLEHHNNPGRFDMRENFIRVWKSGKYEFWRFTASQAKVLKRESKRLHEDMERELDIARYQVGEAEYIDFVAGFVGSLVPGRKDQRVRCYPGGEEASEENGDDAFGIKEDEDEEEKMVHIADNYMLKALRVPIQEHDIGEPEECGPENRVAKIETSIDALKKVKARDILLELLNLFT</sequence>
<evidence type="ECO:0000313" key="2">
    <source>
        <dbReference type="Proteomes" id="UP000799755"/>
    </source>
</evidence>
<name>A0ACB6RA81_9PLEO</name>
<keyword evidence="2" id="KW-1185">Reference proteome</keyword>
<gene>
    <name evidence="1" type="ORF">BDR25DRAFT_340189</name>
</gene>
<comment type="caution">
    <text evidence="1">The sequence shown here is derived from an EMBL/GenBank/DDBJ whole genome shotgun (WGS) entry which is preliminary data.</text>
</comment>